<name>A0A1X1UEM1_MYCFL</name>
<sequence length="224" mass="24609">MNTAIRATASSVFGLAILGLLLFLPAGTLDYWQAWAFIATAIVVTILPTIYLYRTNPAALERRMHAGPGAEGRTLQKVVITGAFVAFTAMLVFSAYDQRMGWSRVPGWVSLLGDALVAIGLGIAMVVVIQNAYAAATVTVESGQTLVSSGVYKHVRHPMYVGNFVMTIGIPLALGSYWGLLFVIPAQAVIIFRILDEEKLLTEQLPGYRQYTQHVRYRLLPYVW</sequence>
<dbReference type="InterPro" id="IPR007318">
    <property type="entry name" value="Phopholipid_MeTrfase"/>
</dbReference>
<feature type="transmembrane region" description="Helical" evidence="5">
    <location>
        <begin position="32"/>
        <end position="53"/>
    </location>
</feature>
<dbReference type="AlphaFoldDB" id="A0A1X1UEM1"/>
<evidence type="ECO:0000256" key="4">
    <source>
        <dbReference type="ARBA" id="ARBA00023136"/>
    </source>
</evidence>
<dbReference type="RefSeq" id="WP_085221037.1">
    <property type="nucleotide sequence ID" value="NZ_AP022576.1"/>
</dbReference>
<keyword evidence="4 5" id="KW-0472">Membrane</keyword>
<proteinExistence type="predicted"/>
<accession>A0A1X1UEM1</accession>
<feature type="transmembrane region" description="Helical" evidence="5">
    <location>
        <begin position="7"/>
        <end position="26"/>
    </location>
</feature>
<feature type="transmembrane region" description="Helical" evidence="5">
    <location>
        <begin position="160"/>
        <end position="184"/>
    </location>
</feature>
<dbReference type="Pfam" id="PF04191">
    <property type="entry name" value="PEMT"/>
    <property type="match status" value="1"/>
</dbReference>
<dbReference type="GO" id="GO:0012505">
    <property type="term" value="C:endomembrane system"/>
    <property type="evidence" value="ECO:0007669"/>
    <property type="project" value="UniProtKB-SubCell"/>
</dbReference>
<evidence type="ECO:0000256" key="2">
    <source>
        <dbReference type="ARBA" id="ARBA00022692"/>
    </source>
</evidence>
<dbReference type="PANTHER" id="PTHR43847">
    <property type="entry name" value="BLL3993 PROTEIN"/>
    <property type="match status" value="1"/>
</dbReference>
<feature type="transmembrane region" description="Helical" evidence="5">
    <location>
        <begin position="116"/>
        <end position="140"/>
    </location>
</feature>
<dbReference type="InterPro" id="IPR052527">
    <property type="entry name" value="Metal_cation-efflux_comp"/>
</dbReference>
<evidence type="ECO:0000313" key="6">
    <source>
        <dbReference type="EMBL" id="ORV55246.1"/>
    </source>
</evidence>
<keyword evidence="3 5" id="KW-1133">Transmembrane helix</keyword>
<evidence type="ECO:0000313" key="7">
    <source>
        <dbReference type="Proteomes" id="UP000193010"/>
    </source>
</evidence>
<dbReference type="Proteomes" id="UP000193010">
    <property type="component" value="Unassembled WGS sequence"/>
</dbReference>
<protein>
    <recommendedName>
        <fullName evidence="8">Isoprenylcysteine carboxyl methyltransferase</fullName>
    </recommendedName>
</protein>
<dbReference type="PANTHER" id="PTHR43847:SF1">
    <property type="entry name" value="BLL3993 PROTEIN"/>
    <property type="match status" value="1"/>
</dbReference>
<evidence type="ECO:0008006" key="8">
    <source>
        <dbReference type="Google" id="ProtNLM"/>
    </source>
</evidence>
<organism evidence="6 7">
    <name type="scientific">Mycobacterium florentinum</name>
    <dbReference type="NCBI Taxonomy" id="292462"/>
    <lineage>
        <taxon>Bacteria</taxon>
        <taxon>Bacillati</taxon>
        <taxon>Actinomycetota</taxon>
        <taxon>Actinomycetes</taxon>
        <taxon>Mycobacteriales</taxon>
        <taxon>Mycobacteriaceae</taxon>
        <taxon>Mycobacterium</taxon>
        <taxon>Mycobacterium simiae complex</taxon>
    </lineage>
</organism>
<dbReference type="OrthoDB" id="7203053at2"/>
<keyword evidence="7" id="KW-1185">Reference proteome</keyword>
<dbReference type="STRING" id="292462.AWC05_15560"/>
<gene>
    <name evidence="6" type="ORF">AWC05_15560</name>
</gene>
<keyword evidence="2 5" id="KW-0812">Transmembrane</keyword>
<evidence type="ECO:0000256" key="3">
    <source>
        <dbReference type="ARBA" id="ARBA00022989"/>
    </source>
</evidence>
<evidence type="ECO:0000256" key="5">
    <source>
        <dbReference type="SAM" id="Phobius"/>
    </source>
</evidence>
<feature type="transmembrane region" description="Helical" evidence="5">
    <location>
        <begin position="74"/>
        <end position="96"/>
    </location>
</feature>
<evidence type="ECO:0000256" key="1">
    <source>
        <dbReference type="ARBA" id="ARBA00004127"/>
    </source>
</evidence>
<comment type="caution">
    <text evidence="6">The sequence shown here is derived from an EMBL/GenBank/DDBJ whole genome shotgun (WGS) entry which is preliminary data.</text>
</comment>
<dbReference type="Gene3D" id="1.20.120.1630">
    <property type="match status" value="1"/>
</dbReference>
<comment type="subcellular location">
    <subcellularLocation>
        <location evidence="1">Endomembrane system</location>
        <topology evidence="1">Multi-pass membrane protein</topology>
    </subcellularLocation>
</comment>
<dbReference type="EMBL" id="LQOV01000007">
    <property type="protein sequence ID" value="ORV55246.1"/>
    <property type="molecule type" value="Genomic_DNA"/>
</dbReference>
<reference evidence="6 7" key="1">
    <citation type="submission" date="2016-01" db="EMBL/GenBank/DDBJ databases">
        <title>The new phylogeny of the genus Mycobacterium.</title>
        <authorList>
            <person name="Tarcisio F."/>
            <person name="Conor M."/>
            <person name="Antonella G."/>
            <person name="Elisabetta G."/>
            <person name="Giulia F.S."/>
            <person name="Sara T."/>
            <person name="Anna F."/>
            <person name="Clotilde B."/>
            <person name="Roberto B."/>
            <person name="Veronica D.S."/>
            <person name="Fabio R."/>
            <person name="Monica P."/>
            <person name="Olivier J."/>
            <person name="Enrico T."/>
            <person name="Nicola S."/>
        </authorList>
    </citation>
    <scope>NUCLEOTIDE SEQUENCE [LARGE SCALE GENOMIC DNA]</scope>
    <source>
        <strain evidence="6 7">DSM 44852</strain>
    </source>
</reference>